<protein>
    <submittedName>
        <fullName evidence="2">ABC transporter [Lactobacillus plantarum]</fullName>
    </submittedName>
</protein>
<gene>
    <name evidence="2" type="ORF">MUDAN_MDHGFNIF_00683</name>
</gene>
<keyword evidence="1" id="KW-0472">Membrane</keyword>
<sequence length="256" mass="27417">MLNQLRADTYRQLHTWGTYIVLAITILFSILITSSESVGGLMVSTDDTTMDRLNHGAWSVLTGLKSATLSSTVLLYIDIAIFVIIIGQEFSKQVYKNTLITGITRLGFIVGKFIMMLGNILILTLIFYGTAAITGKLAGRSLGTSGLKLGQTIGNMTLTVAFFISVIFSLGVIMLVLTNSVVAATVGIVLWPILIGILASLSNWTWLKYLNFTGVAQSVALGGLKVSELGPYLGISGGLLLLTMAGSAILIQYKEL</sequence>
<accession>A0A660DZ36</accession>
<keyword evidence="1" id="KW-1133">Transmembrane helix</keyword>
<feature type="transmembrane region" description="Helical" evidence="1">
    <location>
        <begin position="229"/>
        <end position="251"/>
    </location>
</feature>
<organism evidence="2 3">
    <name type="scientific">Lactiplantibacillus mudanjiangensis</name>
    <dbReference type="NCBI Taxonomy" id="1296538"/>
    <lineage>
        <taxon>Bacteria</taxon>
        <taxon>Bacillati</taxon>
        <taxon>Bacillota</taxon>
        <taxon>Bacilli</taxon>
        <taxon>Lactobacillales</taxon>
        <taxon>Lactobacillaceae</taxon>
        <taxon>Lactiplantibacillus</taxon>
    </lineage>
</organism>
<dbReference type="Proteomes" id="UP000289996">
    <property type="component" value="Unassembled WGS sequence"/>
</dbReference>
<dbReference type="AlphaFoldDB" id="A0A660DZ36"/>
<dbReference type="EMBL" id="UYIG01000112">
    <property type="protein sequence ID" value="VDG28496.1"/>
    <property type="molecule type" value="Genomic_DNA"/>
</dbReference>
<feature type="transmembrane region" description="Helical" evidence="1">
    <location>
        <begin position="108"/>
        <end position="133"/>
    </location>
</feature>
<keyword evidence="1" id="KW-0812">Transmembrane</keyword>
<keyword evidence="3" id="KW-1185">Reference proteome</keyword>
<feature type="transmembrane region" description="Helical" evidence="1">
    <location>
        <begin position="153"/>
        <end position="177"/>
    </location>
</feature>
<dbReference type="RefSeq" id="WP_191983524.1">
    <property type="nucleotide sequence ID" value="NZ_UYIG01000112.1"/>
</dbReference>
<feature type="transmembrane region" description="Helical" evidence="1">
    <location>
        <begin position="67"/>
        <end position="87"/>
    </location>
</feature>
<name>A0A660DZ36_9LACO</name>
<feature type="transmembrane region" description="Helical" evidence="1">
    <location>
        <begin position="189"/>
        <end position="209"/>
    </location>
</feature>
<evidence type="ECO:0000313" key="3">
    <source>
        <dbReference type="Proteomes" id="UP000289996"/>
    </source>
</evidence>
<evidence type="ECO:0000256" key="1">
    <source>
        <dbReference type="SAM" id="Phobius"/>
    </source>
</evidence>
<feature type="transmembrane region" description="Helical" evidence="1">
    <location>
        <begin position="12"/>
        <end position="32"/>
    </location>
</feature>
<proteinExistence type="predicted"/>
<evidence type="ECO:0000313" key="2">
    <source>
        <dbReference type="EMBL" id="VDG28496.1"/>
    </source>
</evidence>
<reference evidence="2 3" key="1">
    <citation type="submission" date="2018-11" db="EMBL/GenBank/DDBJ databases">
        <authorList>
            <person name="Wuyts S."/>
        </authorList>
    </citation>
    <scope>NUCLEOTIDE SEQUENCE [LARGE SCALE GENOMIC DNA]</scope>
    <source>
        <strain evidence="2">Lactobacillus mudanjiangensis AMBF249</strain>
    </source>
</reference>